<dbReference type="SUPFAM" id="SSF56112">
    <property type="entry name" value="Protein kinase-like (PK-like)"/>
    <property type="match status" value="1"/>
</dbReference>
<feature type="compositionally biased region" description="Low complexity" evidence="1">
    <location>
        <begin position="638"/>
        <end position="663"/>
    </location>
</feature>
<name>A0A1J4KDX3_9EUKA</name>
<dbReference type="PROSITE" id="PS50011">
    <property type="entry name" value="PROTEIN_KINASE_DOM"/>
    <property type="match status" value="1"/>
</dbReference>
<dbReference type="AlphaFoldDB" id="A0A1J4KDX3"/>
<dbReference type="SUPFAM" id="SSF48371">
    <property type="entry name" value="ARM repeat"/>
    <property type="match status" value="1"/>
</dbReference>
<reference evidence="3" key="1">
    <citation type="submission" date="2016-10" db="EMBL/GenBank/DDBJ databases">
        <authorList>
            <person name="Benchimol M."/>
            <person name="Almeida L.G."/>
            <person name="Vasconcelos A.T."/>
            <person name="Perreira-Neves A."/>
            <person name="Rosa I.A."/>
            <person name="Tasca T."/>
            <person name="Bogo M.R."/>
            <person name="de Souza W."/>
        </authorList>
    </citation>
    <scope>NUCLEOTIDE SEQUENCE [LARGE SCALE GENOMIC DNA]</scope>
    <source>
        <strain evidence="3">K</strain>
    </source>
</reference>
<dbReference type="InterPro" id="IPR011009">
    <property type="entry name" value="Kinase-like_dom_sf"/>
</dbReference>
<dbReference type="Gene3D" id="3.30.200.20">
    <property type="entry name" value="Phosphorylase Kinase, domain 1"/>
    <property type="match status" value="1"/>
</dbReference>
<dbReference type="InterPro" id="IPR011989">
    <property type="entry name" value="ARM-like"/>
</dbReference>
<dbReference type="VEuPathDB" id="TrichDB:TRFO_23770"/>
<feature type="region of interest" description="Disordered" evidence="1">
    <location>
        <begin position="849"/>
        <end position="869"/>
    </location>
</feature>
<feature type="domain" description="Protein kinase" evidence="2">
    <location>
        <begin position="9"/>
        <end position="272"/>
    </location>
</feature>
<keyword evidence="4" id="KW-1185">Reference proteome</keyword>
<dbReference type="InterPro" id="IPR016024">
    <property type="entry name" value="ARM-type_fold"/>
</dbReference>
<dbReference type="Gene3D" id="1.10.510.10">
    <property type="entry name" value="Transferase(Phosphotransferase) domain 1"/>
    <property type="match status" value="1"/>
</dbReference>
<feature type="compositionally biased region" description="Polar residues" evidence="1">
    <location>
        <begin position="674"/>
        <end position="687"/>
    </location>
</feature>
<gene>
    <name evidence="3" type="ORF">TRFO_23770</name>
</gene>
<dbReference type="GO" id="GO:0005524">
    <property type="term" value="F:ATP binding"/>
    <property type="evidence" value="ECO:0007669"/>
    <property type="project" value="InterPro"/>
</dbReference>
<proteinExistence type="predicted"/>
<feature type="region of interest" description="Disordered" evidence="1">
    <location>
        <begin position="587"/>
        <end position="760"/>
    </location>
</feature>
<evidence type="ECO:0000256" key="1">
    <source>
        <dbReference type="SAM" id="MobiDB-lite"/>
    </source>
</evidence>
<dbReference type="GO" id="GO:0004672">
    <property type="term" value="F:protein kinase activity"/>
    <property type="evidence" value="ECO:0007669"/>
    <property type="project" value="InterPro"/>
</dbReference>
<dbReference type="Proteomes" id="UP000179807">
    <property type="component" value="Unassembled WGS sequence"/>
</dbReference>
<dbReference type="PANTHER" id="PTHR12984">
    <property type="entry name" value="SCY1-RELATED S/T PROTEIN KINASE-LIKE"/>
    <property type="match status" value="1"/>
</dbReference>
<dbReference type="PANTHER" id="PTHR12984:SF6">
    <property type="entry name" value="SCY1-LIKE PROTEIN 2"/>
    <property type="match status" value="1"/>
</dbReference>
<protein>
    <submittedName>
        <fullName evidence="3">Protein kinase</fullName>
    </submittedName>
</protein>
<evidence type="ECO:0000313" key="3">
    <source>
        <dbReference type="EMBL" id="OHT07830.1"/>
    </source>
</evidence>
<keyword evidence="3" id="KW-0808">Transferase</keyword>
<dbReference type="GeneID" id="94838057"/>
<keyword evidence="3" id="KW-0418">Kinase</keyword>
<dbReference type="InterPro" id="IPR051177">
    <property type="entry name" value="CIK-Related_Protein"/>
</dbReference>
<dbReference type="SMART" id="SM00220">
    <property type="entry name" value="S_TKc"/>
    <property type="match status" value="1"/>
</dbReference>
<feature type="compositionally biased region" description="Low complexity" evidence="1">
    <location>
        <begin position="715"/>
        <end position="729"/>
    </location>
</feature>
<dbReference type="EMBL" id="MLAK01000684">
    <property type="protein sequence ID" value="OHT07830.1"/>
    <property type="molecule type" value="Genomic_DNA"/>
</dbReference>
<accession>A0A1J4KDX3</accession>
<evidence type="ECO:0000259" key="2">
    <source>
        <dbReference type="PROSITE" id="PS50011"/>
    </source>
</evidence>
<dbReference type="RefSeq" id="XP_068360966.1">
    <property type="nucleotide sequence ID" value="XM_068503353.1"/>
</dbReference>
<feature type="compositionally biased region" description="Polar residues" evidence="1">
    <location>
        <begin position="587"/>
        <end position="619"/>
    </location>
</feature>
<evidence type="ECO:0000313" key="4">
    <source>
        <dbReference type="Proteomes" id="UP000179807"/>
    </source>
</evidence>
<dbReference type="Pfam" id="PF00069">
    <property type="entry name" value="Pkinase"/>
    <property type="match status" value="1"/>
</dbReference>
<dbReference type="Gene3D" id="1.25.10.10">
    <property type="entry name" value="Leucine-rich Repeat Variant"/>
    <property type="match status" value="1"/>
</dbReference>
<organism evidence="3 4">
    <name type="scientific">Tritrichomonas foetus</name>
    <dbReference type="NCBI Taxonomy" id="1144522"/>
    <lineage>
        <taxon>Eukaryota</taxon>
        <taxon>Metamonada</taxon>
        <taxon>Parabasalia</taxon>
        <taxon>Tritrichomonadida</taxon>
        <taxon>Tritrichomonadidae</taxon>
        <taxon>Tritrichomonas</taxon>
    </lineage>
</organism>
<dbReference type="InterPro" id="IPR000719">
    <property type="entry name" value="Prot_kinase_dom"/>
</dbReference>
<sequence>MGAQLAANYDNIQQTFQFEFWNIHSASHRTTNENVSLWIIDNERFAKKFTTRNERDEYFELCLQSIQNIRKLRHPRILKILEVNEKKPDIAFASEPIAASLTTKFQKMHAMDAAYVSLQLAEALGFLNQDARLAHLGLTPRSVMLTSDMGVKLIDFQWSAPINSQGLVSIPDRLFSSRTLSEYAYKPPELLSKKEVTSQADIFIFGLFMYYAFTGEPLCDGKTPQDILNGLPTRICNIYNVPNDFKQLIQSCLSIEPSTRPSFLQILQSQAFQSMQLKALRYIDMILTKDPQDKFKFYKGLSTKIEDFSPTLTKIKILPVFINEIKLDVRFAPILLGPIFQIVQPFTQEEFMNLVWKQISFLTTIVNPPEVSIALLKNIKTIMAKIDKHIHKDHIYPIIFSALQSPDPRIHRECLSDISLIIEEMNENSIRTQILPRVLDLATNSTDSNIAASSILCVKQCLGKIDNDTFATEMLPRFTQIWQKARNATVAIAIVDTIEILRASKDIMMTRAIPIAAEIAGSHSIEGDIKMRLCDWMISTIRAFKDQRPATNYSVTKASFDADNPFGSSAPAQPSSIQASRPIENTFSMDSSKSSMNANDIFGSSSMGAPSKPSVSQANDVFGGNSGAQLNAGDIFGSSNPNPSQSSRTTSNTSSSSKPSQPNINIDVFGTGMGSNNSTRGSQSSGMNAADIFGSSQQQSQQRNNNPSTMDIFGPSQSKPQPQQQRQQSTNVYNSPDIDIFGPPTHKNNQPPPPSNGLPLQSNFGMGRPQPQQNMNMGQNMGMNQQQQQQQRYGNSSMGGYGGMDSMSFSAQNMPQQHGYGGMGQPMPQGGYGGQNNGFGDSIQWTGGSQNTFGGRNPNQGNNNNNDLLGYLF</sequence>
<feature type="compositionally biased region" description="Low complexity" evidence="1">
    <location>
        <begin position="854"/>
        <end position="866"/>
    </location>
</feature>
<comment type="caution">
    <text evidence="3">The sequence shown here is derived from an EMBL/GenBank/DDBJ whole genome shotgun (WGS) entry which is preliminary data.</text>
</comment>
<dbReference type="OrthoDB" id="79687at2759"/>